<dbReference type="AlphaFoldDB" id="A0A0F9PQF3"/>
<reference evidence="1" key="1">
    <citation type="journal article" date="2015" name="Nature">
        <title>Complex archaea that bridge the gap between prokaryotes and eukaryotes.</title>
        <authorList>
            <person name="Spang A."/>
            <person name="Saw J.H."/>
            <person name="Jorgensen S.L."/>
            <person name="Zaremba-Niedzwiedzka K."/>
            <person name="Martijn J."/>
            <person name="Lind A.E."/>
            <person name="van Eijk R."/>
            <person name="Schleper C."/>
            <person name="Guy L."/>
            <person name="Ettema T.J."/>
        </authorList>
    </citation>
    <scope>NUCLEOTIDE SEQUENCE</scope>
</reference>
<name>A0A0F9PQF3_9ZZZZ</name>
<proteinExistence type="predicted"/>
<accession>A0A0F9PQF3</accession>
<organism evidence="1">
    <name type="scientific">marine sediment metagenome</name>
    <dbReference type="NCBI Taxonomy" id="412755"/>
    <lineage>
        <taxon>unclassified sequences</taxon>
        <taxon>metagenomes</taxon>
        <taxon>ecological metagenomes</taxon>
    </lineage>
</organism>
<evidence type="ECO:0000313" key="1">
    <source>
        <dbReference type="EMBL" id="KKM95382.1"/>
    </source>
</evidence>
<gene>
    <name evidence="1" type="ORF">LCGC14_1188860</name>
</gene>
<protein>
    <submittedName>
        <fullName evidence="1">Uncharacterized protein</fullName>
    </submittedName>
</protein>
<comment type="caution">
    <text evidence="1">The sequence shown here is derived from an EMBL/GenBank/DDBJ whole genome shotgun (WGS) entry which is preliminary data.</text>
</comment>
<dbReference type="EMBL" id="LAZR01006015">
    <property type="protein sequence ID" value="KKM95382.1"/>
    <property type="molecule type" value="Genomic_DNA"/>
</dbReference>
<sequence>MKWYENYKEKWQYAATTQNFKKGTITEVKKLQFQMLYLIKEGKQKHMNYLDNVQGPFLKIERQMVEDHKHEYPEYIALKKLAEVYEEYSNENTAQRKAIKSRFYDLWGS</sequence>